<evidence type="ECO:0000313" key="3">
    <source>
        <dbReference type="Proteomes" id="UP000243401"/>
    </source>
</evidence>
<evidence type="ECO:0000313" key="2">
    <source>
        <dbReference type="EMBL" id="OSL47178.1"/>
    </source>
</evidence>
<sequence length="97" mass="11378">MLANYATFRQSMRIMMEGIMRTMSKVKKSVNVSLPPEILEEARKLKLNLSAVLTEALLEKIRQNHRETWLRENKESVDAVNQWVDENGSFSDYQRSF</sequence>
<dbReference type="AlphaFoldDB" id="A0AAJ3NXS0"/>
<accession>A0AAJ3NXS0</accession>
<proteinExistence type="predicted"/>
<dbReference type="InterPro" id="IPR009956">
    <property type="entry name" value="Post-segregation_anti-tox_CcdA"/>
</dbReference>
<dbReference type="Pfam" id="PF07362">
    <property type="entry name" value="CcdA"/>
    <property type="match status" value="1"/>
</dbReference>
<name>A0AAJ3NXS0_ECOLX</name>
<dbReference type="RefSeq" id="WP_032226504.1">
    <property type="nucleotide sequence ID" value="NZ_ADJX01000008.1"/>
</dbReference>
<dbReference type="Proteomes" id="UP000243401">
    <property type="component" value="Unassembled WGS sequence"/>
</dbReference>
<dbReference type="EMBL" id="ADJX01000008">
    <property type="protein sequence ID" value="OSL47178.1"/>
    <property type="molecule type" value="Genomic_DNA"/>
</dbReference>
<gene>
    <name evidence="2" type="ORF">EATG_02265</name>
</gene>
<evidence type="ECO:0000256" key="1">
    <source>
        <dbReference type="ARBA" id="ARBA00022649"/>
    </source>
</evidence>
<protein>
    <submittedName>
        <fullName evidence="2">Toxin-antitoxin system, antitoxin component, ribbon-helix-helix fold protein</fullName>
    </submittedName>
</protein>
<dbReference type="GeneID" id="86861578"/>
<comment type="caution">
    <text evidence="2">The sequence shown here is derived from an EMBL/GenBank/DDBJ whole genome shotgun (WGS) entry which is preliminary data.</text>
</comment>
<reference evidence="2 3" key="1">
    <citation type="submission" date="2010-04" db="EMBL/GenBank/DDBJ databases">
        <title>The Genome Sequence of Escherichia coli H605.</title>
        <authorList>
            <consortium name="The Broad Institute Genome Sequencing Platform"/>
            <consortium name="The Broad Institute Genome Sequencing Center for Infectious Disease"/>
            <person name="Feldgarden M."/>
            <person name="Gordon D.M."/>
            <person name="Johnson J.R."/>
            <person name="Johnston B.D."/>
            <person name="Young S."/>
            <person name="Zeng Q."/>
            <person name="Koehrsen M."/>
            <person name="Alvarado L."/>
            <person name="Berlin A.M."/>
            <person name="Borenstein D."/>
            <person name="Chapman S.B."/>
            <person name="Chen Z."/>
            <person name="Engels R."/>
            <person name="Freedman E."/>
            <person name="Gellesch M."/>
            <person name="Goldberg J."/>
            <person name="Griggs A."/>
            <person name="Gujja S."/>
            <person name="Heilman E.R."/>
            <person name="Heiman D.I."/>
            <person name="Hepburn T.A."/>
            <person name="Howarth C."/>
            <person name="Jen D."/>
            <person name="Larson L."/>
            <person name="Mehta T."/>
            <person name="Park D."/>
            <person name="Pearson M."/>
            <person name="Richards J."/>
            <person name="Roberts A."/>
            <person name="Saif S."/>
            <person name="Shea T.D."/>
            <person name="Shenoy N."/>
            <person name="Sisk P."/>
            <person name="Stolte C."/>
            <person name="Sykes S.N."/>
            <person name="Walk T."/>
            <person name="White J."/>
            <person name="Yandava C."/>
            <person name="Haas B."/>
            <person name="Henn M.R."/>
            <person name="Nusbaum C."/>
            <person name="Birren B."/>
        </authorList>
    </citation>
    <scope>NUCLEOTIDE SEQUENCE [LARGE SCALE GENOMIC DNA]</scope>
    <source>
        <strain evidence="2 3">H605</strain>
    </source>
</reference>
<organism evidence="2 3">
    <name type="scientific">Escherichia coli H605</name>
    <dbReference type="NCBI Taxonomy" id="656410"/>
    <lineage>
        <taxon>Bacteria</taxon>
        <taxon>Pseudomonadati</taxon>
        <taxon>Pseudomonadota</taxon>
        <taxon>Gammaproteobacteria</taxon>
        <taxon>Enterobacterales</taxon>
        <taxon>Enterobacteriaceae</taxon>
        <taxon>Escherichia</taxon>
    </lineage>
</organism>
<keyword evidence="1" id="KW-1277">Toxin-antitoxin system</keyword>